<dbReference type="EMBL" id="RBNJ01011771">
    <property type="protein sequence ID" value="RUS25874.1"/>
    <property type="molecule type" value="Genomic_DNA"/>
</dbReference>
<accession>A0A433Q7W0</accession>
<evidence type="ECO:0000313" key="3">
    <source>
        <dbReference type="Proteomes" id="UP000274822"/>
    </source>
</evidence>
<dbReference type="Proteomes" id="UP000274822">
    <property type="component" value="Unassembled WGS sequence"/>
</dbReference>
<organism evidence="2 3">
    <name type="scientific">Jimgerdemannia flammicorona</name>
    <dbReference type="NCBI Taxonomy" id="994334"/>
    <lineage>
        <taxon>Eukaryota</taxon>
        <taxon>Fungi</taxon>
        <taxon>Fungi incertae sedis</taxon>
        <taxon>Mucoromycota</taxon>
        <taxon>Mucoromycotina</taxon>
        <taxon>Endogonomycetes</taxon>
        <taxon>Endogonales</taxon>
        <taxon>Endogonaceae</taxon>
        <taxon>Jimgerdemannia</taxon>
    </lineage>
</organism>
<reference evidence="2 3" key="1">
    <citation type="journal article" date="2018" name="New Phytol.">
        <title>Phylogenomics of Endogonaceae and evolution of mycorrhizas within Mucoromycota.</title>
        <authorList>
            <person name="Chang Y."/>
            <person name="Desiro A."/>
            <person name="Na H."/>
            <person name="Sandor L."/>
            <person name="Lipzen A."/>
            <person name="Clum A."/>
            <person name="Barry K."/>
            <person name="Grigoriev I.V."/>
            <person name="Martin F.M."/>
            <person name="Stajich J.E."/>
            <person name="Smith M.E."/>
            <person name="Bonito G."/>
            <person name="Spatafora J.W."/>
        </authorList>
    </citation>
    <scope>NUCLEOTIDE SEQUENCE [LARGE SCALE GENOMIC DNA]</scope>
    <source>
        <strain evidence="2 3">AD002</strain>
    </source>
</reference>
<evidence type="ECO:0000256" key="1">
    <source>
        <dbReference type="SAM" id="MobiDB-lite"/>
    </source>
</evidence>
<keyword evidence="3" id="KW-1185">Reference proteome</keyword>
<feature type="compositionally biased region" description="Basic and acidic residues" evidence="1">
    <location>
        <begin position="1"/>
        <end position="21"/>
    </location>
</feature>
<proteinExistence type="predicted"/>
<feature type="region of interest" description="Disordered" evidence="1">
    <location>
        <begin position="1"/>
        <end position="30"/>
    </location>
</feature>
<dbReference type="AlphaFoldDB" id="A0A433Q7W0"/>
<gene>
    <name evidence="2" type="ORF">BC938DRAFT_471531</name>
</gene>
<sequence>MIEKTKKEGESANGYERETTHHVPTLSSPPTVDVKSKDFCCETFKRLNIGKGITTSWKPAQSTAFKIDLACPPLIPGVVNETRKEKFVCQTTWTQTFVENHMAFAAAGICAQMVSVDMHFKAFGAEKYRANDSLNYHYHTKTLVRAKMSLQKQNLVPEDDFKNAIGKALENENISTKHNQLVSVLDTFGYFWAKSLNLGE</sequence>
<comment type="caution">
    <text evidence="2">The sequence shown here is derived from an EMBL/GenBank/DDBJ whole genome shotgun (WGS) entry which is preliminary data.</text>
</comment>
<evidence type="ECO:0000313" key="2">
    <source>
        <dbReference type="EMBL" id="RUS25874.1"/>
    </source>
</evidence>
<protein>
    <submittedName>
        <fullName evidence="2">Uncharacterized protein</fullName>
    </submittedName>
</protein>
<name>A0A433Q7W0_9FUNG</name>